<gene>
    <name evidence="1" type="ORF">K239x_39440</name>
</gene>
<reference evidence="1 2" key="1">
    <citation type="submission" date="2019-02" db="EMBL/GenBank/DDBJ databases">
        <title>Deep-cultivation of Planctomycetes and their phenomic and genomic characterization uncovers novel biology.</title>
        <authorList>
            <person name="Wiegand S."/>
            <person name="Jogler M."/>
            <person name="Boedeker C."/>
            <person name="Pinto D."/>
            <person name="Vollmers J."/>
            <person name="Rivas-Marin E."/>
            <person name="Kohn T."/>
            <person name="Peeters S.H."/>
            <person name="Heuer A."/>
            <person name="Rast P."/>
            <person name="Oberbeckmann S."/>
            <person name="Bunk B."/>
            <person name="Jeske O."/>
            <person name="Meyerdierks A."/>
            <person name="Storesund J.E."/>
            <person name="Kallscheuer N."/>
            <person name="Luecker S."/>
            <person name="Lage O.M."/>
            <person name="Pohl T."/>
            <person name="Merkel B.J."/>
            <person name="Hornburger P."/>
            <person name="Mueller R.-W."/>
            <person name="Bruemmer F."/>
            <person name="Labrenz M."/>
            <person name="Spormann A.M."/>
            <person name="Op den Camp H."/>
            <person name="Overmann J."/>
            <person name="Amann R."/>
            <person name="Jetten M.S.M."/>
            <person name="Mascher T."/>
            <person name="Medema M.H."/>
            <person name="Devos D.P."/>
            <person name="Kaster A.-K."/>
            <person name="Ovreas L."/>
            <person name="Rohde M."/>
            <person name="Galperin M.Y."/>
            <person name="Jogler C."/>
        </authorList>
    </citation>
    <scope>NUCLEOTIDE SEQUENCE [LARGE SCALE GENOMIC DNA]</scope>
    <source>
        <strain evidence="1 2">K23_9</strain>
    </source>
</reference>
<dbReference type="EMBL" id="CP036526">
    <property type="protein sequence ID" value="QDT11942.1"/>
    <property type="molecule type" value="Genomic_DNA"/>
</dbReference>
<evidence type="ECO:0000313" key="1">
    <source>
        <dbReference type="EMBL" id="QDT11942.1"/>
    </source>
</evidence>
<organism evidence="1 2">
    <name type="scientific">Stieleria marina</name>
    <dbReference type="NCBI Taxonomy" id="1930275"/>
    <lineage>
        <taxon>Bacteria</taxon>
        <taxon>Pseudomonadati</taxon>
        <taxon>Planctomycetota</taxon>
        <taxon>Planctomycetia</taxon>
        <taxon>Pirellulales</taxon>
        <taxon>Pirellulaceae</taxon>
        <taxon>Stieleria</taxon>
    </lineage>
</organism>
<protein>
    <submittedName>
        <fullName evidence="1">Uncharacterized protein</fullName>
    </submittedName>
</protein>
<keyword evidence="2" id="KW-1185">Reference proteome</keyword>
<proteinExistence type="predicted"/>
<sequence length="39" mass="4131">MPITNEDAEKERCPLLLIVVGALAGGLKEIDLLGEQLPA</sequence>
<name>A0A517NXU2_9BACT</name>
<evidence type="ECO:0000313" key="2">
    <source>
        <dbReference type="Proteomes" id="UP000319817"/>
    </source>
</evidence>
<accession>A0A517NXU2</accession>
<dbReference type="AlphaFoldDB" id="A0A517NXU2"/>
<dbReference type="Proteomes" id="UP000319817">
    <property type="component" value="Chromosome"/>
</dbReference>